<sequence length="67" mass="7663">MKPLVFEEVKIRWVILKANTLFTLKESLAYSLNNWGGLASTITYMLTYLVLLSAIFGRIKTLAGYNY</sequence>
<dbReference type="AlphaFoldDB" id="A0A0G1LCC6"/>
<dbReference type="Proteomes" id="UP000034826">
    <property type="component" value="Unassembled WGS sequence"/>
</dbReference>
<keyword evidence="1" id="KW-0812">Transmembrane</keyword>
<evidence type="ECO:0000313" key="2">
    <source>
        <dbReference type="EMBL" id="KKT66352.1"/>
    </source>
</evidence>
<gene>
    <name evidence="2" type="ORF">UW60_C0025G0012</name>
</gene>
<protein>
    <submittedName>
        <fullName evidence="2">Uncharacterized protein</fullName>
    </submittedName>
</protein>
<keyword evidence="1" id="KW-1133">Transmembrane helix</keyword>
<accession>A0A0G1LCC6</accession>
<feature type="transmembrane region" description="Helical" evidence="1">
    <location>
        <begin position="35"/>
        <end position="57"/>
    </location>
</feature>
<evidence type="ECO:0000313" key="3">
    <source>
        <dbReference type="Proteomes" id="UP000034826"/>
    </source>
</evidence>
<keyword evidence="1" id="KW-0472">Membrane</keyword>
<proteinExistence type="predicted"/>
<reference evidence="2 3" key="1">
    <citation type="journal article" date="2015" name="Nature">
        <title>rRNA introns, odd ribosomes, and small enigmatic genomes across a large radiation of phyla.</title>
        <authorList>
            <person name="Brown C.T."/>
            <person name="Hug L.A."/>
            <person name="Thomas B.C."/>
            <person name="Sharon I."/>
            <person name="Castelle C.J."/>
            <person name="Singh A."/>
            <person name="Wilkins M.J."/>
            <person name="Williams K.H."/>
            <person name="Banfield J.F."/>
        </authorList>
    </citation>
    <scope>NUCLEOTIDE SEQUENCE [LARGE SCALE GENOMIC DNA]</scope>
</reference>
<dbReference type="EMBL" id="LCIY01000025">
    <property type="protein sequence ID" value="KKT66352.1"/>
    <property type="molecule type" value="Genomic_DNA"/>
</dbReference>
<organism evidence="2 3">
    <name type="scientific">Candidatus Woesebacteria bacterium GW2011_GWA2_44_33</name>
    <dbReference type="NCBI Taxonomy" id="1618564"/>
    <lineage>
        <taxon>Bacteria</taxon>
        <taxon>Candidatus Woeseibacteriota</taxon>
    </lineage>
</organism>
<evidence type="ECO:0000256" key="1">
    <source>
        <dbReference type="SAM" id="Phobius"/>
    </source>
</evidence>
<name>A0A0G1LCC6_9BACT</name>
<comment type="caution">
    <text evidence="2">The sequence shown here is derived from an EMBL/GenBank/DDBJ whole genome shotgun (WGS) entry which is preliminary data.</text>
</comment>